<accession>I2GKM7</accession>
<gene>
    <name evidence="3" type="ORF">BN8_03625</name>
</gene>
<feature type="region of interest" description="Disordered" evidence="1">
    <location>
        <begin position="22"/>
        <end position="51"/>
    </location>
</feature>
<feature type="compositionally biased region" description="Low complexity" evidence="1">
    <location>
        <begin position="22"/>
        <end position="43"/>
    </location>
</feature>
<proteinExistence type="predicted"/>
<evidence type="ECO:0000256" key="2">
    <source>
        <dbReference type="SAM" id="SignalP"/>
    </source>
</evidence>
<dbReference type="Proteomes" id="UP000009309">
    <property type="component" value="Unassembled WGS sequence"/>
</dbReference>
<dbReference type="EMBL" id="CAIT01000007">
    <property type="protein sequence ID" value="CCH54453.1"/>
    <property type="molecule type" value="Genomic_DNA"/>
</dbReference>
<keyword evidence="2" id="KW-0732">Signal</keyword>
<reference evidence="3 4" key="1">
    <citation type="journal article" date="2012" name="J. Bacteriol.">
        <title>Genome Sequence of the Filamentous Bacterium Fibrisoma limi BUZ 3T.</title>
        <authorList>
            <person name="Filippini M."/>
            <person name="Qi W."/>
            <person name="Jaenicke S."/>
            <person name="Goesmann A."/>
            <person name="Smits T.H."/>
            <person name="Bagheri H.C."/>
        </authorList>
    </citation>
    <scope>NUCLEOTIDE SEQUENCE [LARGE SCALE GENOMIC DNA]</scope>
    <source>
        <strain evidence="4">BUZ 3T</strain>
    </source>
</reference>
<comment type="caution">
    <text evidence="3">The sequence shown here is derived from an EMBL/GenBank/DDBJ whole genome shotgun (WGS) entry which is preliminary data.</text>
</comment>
<feature type="compositionally biased region" description="Polar residues" evidence="1">
    <location>
        <begin position="73"/>
        <end position="84"/>
    </location>
</feature>
<evidence type="ECO:0000313" key="4">
    <source>
        <dbReference type="Proteomes" id="UP000009309"/>
    </source>
</evidence>
<dbReference type="AlphaFoldDB" id="I2GKM7"/>
<organism evidence="3 4">
    <name type="scientific">Fibrisoma limi BUZ 3</name>
    <dbReference type="NCBI Taxonomy" id="1185876"/>
    <lineage>
        <taxon>Bacteria</taxon>
        <taxon>Pseudomonadati</taxon>
        <taxon>Bacteroidota</taxon>
        <taxon>Cytophagia</taxon>
        <taxon>Cytophagales</taxon>
        <taxon>Spirosomataceae</taxon>
        <taxon>Fibrisoma</taxon>
    </lineage>
</organism>
<feature type="region of interest" description="Disordered" evidence="1">
    <location>
        <begin position="64"/>
        <end position="117"/>
    </location>
</feature>
<feature type="chain" id="PRO_5003659013" evidence="2">
    <location>
        <begin position="22"/>
        <end position="117"/>
    </location>
</feature>
<dbReference type="RefSeq" id="WP_009283031.1">
    <property type="nucleotide sequence ID" value="NZ_CAIT01000007.1"/>
</dbReference>
<sequence>MKAGIMIGAIAVSMGALSVQAQSMTGGQSGGSTASTGAGYYSGQTVNTPTSNVNSMTVTAVGSGMLGIVPGDSTRQSELTSSGSPRGVDKATRKENRMRRKQSANRSEGAKSQPPRR</sequence>
<evidence type="ECO:0000313" key="3">
    <source>
        <dbReference type="EMBL" id="CCH54453.1"/>
    </source>
</evidence>
<dbReference type="OrthoDB" id="9851622at2"/>
<name>I2GKM7_9BACT</name>
<keyword evidence="4" id="KW-1185">Reference proteome</keyword>
<feature type="signal peptide" evidence="2">
    <location>
        <begin position="1"/>
        <end position="21"/>
    </location>
</feature>
<evidence type="ECO:0000256" key="1">
    <source>
        <dbReference type="SAM" id="MobiDB-lite"/>
    </source>
</evidence>
<protein>
    <submittedName>
        <fullName evidence="3">Uncharacterized protein</fullName>
    </submittedName>
</protein>